<comment type="subcellular location">
    <subcellularLocation>
        <location evidence="1">Secreted</location>
    </subcellularLocation>
</comment>
<sequence length="763" mass="81233">MNRRNVLLMLVVIVVFFHRYVVADPKHHLKTYIVHMDKLVMPSSFSDHLQWYATSMRSVSDSMDMLYTYDYVINGFSTRLTIQEAKLLEQQHGVISVQEEVIYKLHTTRSPEFLGLEKSTHMMPPESKPGGDVIVGVVDTGVWPGSKSLDDAGFGPIPVSWKGECESGTGFNVSRCNKKLIGARYFSKAYEATYGPIDETLESKSPMDDDGHGTHTATTAVGSKVTGASFFGIAKGTARGMAPHARLAVYKACWAGGCFGSDILASIEKAIADGVHVLSLSMGTGTLFDYTHDVVAYAAFKAVSHGIFVACSAGNTGPDPLSLWNVAPWIATVGAGTLDRDFPAYVTLGNGKKFRGVSLYGGKPLSGSFVPLVFGGDVGSNLCVPGLLLEGRVTGKIVTCERGQNPTAEKGMAVKAAGGVGMILVNTDGYGEDVEVADAHVIPSAAIGQREGDAIKKYIVLDDNPTAMIASGGTQLGIHPSPLVAAFSSRGPNPVTPEILKPDFIAPGVNILAGWTNTGSPTGLNEDPRRVEFNVVSGTSVSCPHVSGLAVLLKEAHPEWSPAAIRSALMTTAYSTYKNGEELQDHATGSPSTAFYHGSGHVDPVRALDPGLVYDASADDYLSFLCALNYSSTSIKMFAGGNFTCILGKKYRVEDLNYPSFAVPLLMASGNRNGSSSPTIVKYRRSLSNVGTSGTYKVSVSSKIRGVKITVEPDQLTFVKQGEKKGFTVTFIATSMLSGTTSFARLTWSCGKYVVNSPIALLA</sequence>
<keyword evidence="3" id="KW-0964">Secreted</keyword>
<protein>
    <recommendedName>
        <fullName evidence="18">Subtilisin-like protease</fullName>
    </recommendedName>
</protein>
<dbReference type="AlphaFoldDB" id="A0AA35YXI3"/>
<feature type="active site" description="Charge relay system" evidence="9 10">
    <location>
        <position position="540"/>
    </location>
</feature>
<dbReference type="Gene3D" id="2.60.40.2310">
    <property type="match status" value="1"/>
</dbReference>
<dbReference type="GO" id="GO:0005576">
    <property type="term" value="C:extracellular region"/>
    <property type="evidence" value="ECO:0007669"/>
    <property type="project" value="UniProtKB-SubCell"/>
</dbReference>
<comment type="similarity">
    <text evidence="2 10">Belongs to the peptidase S8 family.</text>
</comment>
<dbReference type="PROSITE" id="PS00138">
    <property type="entry name" value="SUBTILASE_SER"/>
    <property type="match status" value="1"/>
</dbReference>
<feature type="domain" description="Peptidase S8/S53" evidence="12">
    <location>
        <begin position="131"/>
        <end position="586"/>
    </location>
</feature>
<evidence type="ECO:0000259" key="12">
    <source>
        <dbReference type="Pfam" id="PF00082"/>
    </source>
</evidence>
<dbReference type="InterPro" id="IPR034197">
    <property type="entry name" value="Peptidases_S8_3"/>
</dbReference>
<evidence type="ECO:0000256" key="4">
    <source>
        <dbReference type="ARBA" id="ARBA00022670"/>
    </source>
</evidence>
<dbReference type="FunFam" id="3.40.50.200:FF:000006">
    <property type="entry name" value="Subtilisin-like protease SBT1.5"/>
    <property type="match status" value="1"/>
</dbReference>
<name>A0AA35YXI3_LACSI</name>
<dbReference type="FunFam" id="3.50.30.30:FF:000005">
    <property type="entry name" value="subtilisin-like protease SBT1.5"/>
    <property type="match status" value="1"/>
</dbReference>
<dbReference type="GO" id="GO:0048731">
    <property type="term" value="P:system development"/>
    <property type="evidence" value="ECO:0007669"/>
    <property type="project" value="UniProtKB-ARBA"/>
</dbReference>
<dbReference type="InterPro" id="IPR041469">
    <property type="entry name" value="Subtilisin-like_FN3"/>
</dbReference>
<keyword evidence="8" id="KW-0325">Glycoprotein</keyword>
<keyword evidence="5 11" id="KW-0732">Signal</keyword>
<feature type="domain" description="Subtilisin-like protease fibronectin type-III" evidence="15">
    <location>
        <begin position="655"/>
        <end position="760"/>
    </location>
</feature>
<dbReference type="InterPro" id="IPR010259">
    <property type="entry name" value="S8pro/Inhibitor_I9"/>
</dbReference>
<dbReference type="Pfam" id="PF00082">
    <property type="entry name" value="Peptidase_S8"/>
    <property type="match status" value="1"/>
</dbReference>
<dbReference type="InterPro" id="IPR003137">
    <property type="entry name" value="PA_domain"/>
</dbReference>
<dbReference type="CDD" id="cd02120">
    <property type="entry name" value="PA_subtilisin_like"/>
    <property type="match status" value="1"/>
</dbReference>
<dbReference type="InterPro" id="IPR036852">
    <property type="entry name" value="Peptidase_S8/S53_dom_sf"/>
</dbReference>
<dbReference type="Gene3D" id="3.50.30.30">
    <property type="match status" value="1"/>
</dbReference>
<dbReference type="Pfam" id="PF02225">
    <property type="entry name" value="PA"/>
    <property type="match status" value="1"/>
</dbReference>
<feature type="active site" description="Charge relay system" evidence="9 10">
    <location>
        <position position="139"/>
    </location>
</feature>
<dbReference type="InterPro" id="IPR045051">
    <property type="entry name" value="SBT"/>
</dbReference>
<dbReference type="InterPro" id="IPR037045">
    <property type="entry name" value="S8pro/Inhibitor_I9_sf"/>
</dbReference>
<evidence type="ECO:0008006" key="18">
    <source>
        <dbReference type="Google" id="ProtNLM"/>
    </source>
</evidence>
<dbReference type="Gene3D" id="3.40.50.200">
    <property type="entry name" value="Peptidase S8/S53 domain"/>
    <property type="match status" value="1"/>
</dbReference>
<evidence type="ECO:0000256" key="2">
    <source>
        <dbReference type="ARBA" id="ARBA00011073"/>
    </source>
</evidence>
<dbReference type="GO" id="GO:0004252">
    <property type="term" value="F:serine-type endopeptidase activity"/>
    <property type="evidence" value="ECO:0007669"/>
    <property type="project" value="UniProtKB-UniRule"/>
</dbReference>
<evidence type="ECO:0000256" key="8">
    <source>
        <dbReference type="ARBA" id="ARBA00023180"/>
    </source>
</evidence>
<evidence type="ECO:0000256" key="9">
    <source>
        <dbReference type="PIRSR" id="PIRSR615500-1"/>
    </source>
</evidence>
<dbReference type="CDD" id="cd04852">
    <property type="entry name" value="Peptidases_S8_3"/>
    <property type="match status" value="1"/>
</dbReference>
<gene>
    <name evidence="16" type="ORF">LSALG_LOCUS21635</name>
</gene>
<evidence type="ECO:0000256" key="7">
    <source>
        <dbReference type="ARBA" id="ARBA00022825"/>
    </source>
</evidence>
<keyword evidence="17" id="KW-1185">Reference proteome</keyword>
<dbReference type="Pfam" id="PF17766">
    <property type="entry name" value="fn3_6"/>
    <property type="match status" value="1"/>
</dbReference>
<feature type="active site" description="Charge relay system" evidence="9 10">
    <location>
        <position position="212"/>
    </location>
</feature>
<dbReference type="InterPro" id="IPR015500">
    <property type="entry name" value="Peptidase_S8_subtilisin-rel"/>
</dbReference>
<dbReference type="EMBL" id="OX465080">
    <property type="protein sequence ID" value="CAI9281969.1"/>
    <property type="molecule type" value="Genomic_DNA"/>
</dbReference>
<accession>A0AA35YXI3</accession>
<dbReference type="FunFam" id="3.30.70.80:FF:000003">
    <property type="entry name" value="Subtilisin-like protease SBT1.9"/>
    <property type="match status" value="1"/>
</dbReference>
<evidence type="ECO:0000259" key="14">
    <source>
        <dbReference type="Pfam" id="PF05922"/>
    </source>
</evidence>
<dbReference type="Proteomes" id="UP001177003">
    <property type="component" value="Chromosome 4"/>
</dbReference>
<keyword evidence="4 10" id="KW-0645">Protease</keyword>
<dbReference type="PANTHER" id="PTHR10795">
    <property type="entry name" value="PROPROTEIN CONVERTASE SUBTILISIN/KEXIN"/>
    <property type="match status" value="1"/>
</dbReference>
<dbReference type="SUPFAM" id="SSF52743">
    <property type="entry name" value="Subtilisin-like"/>
    <property type="match status" value="1"/>
</dbReference>
<evidence type="ECO:0000259" key="13">
    <source>
        <dbReference type="Pfam" id="PF02225"/>
    </source>
</evidence>
<reference evidence="16" key="1">
    <citation type="submission" date="2023-04" db="EMBL/GenBank/DDBJ databases">
        <authorList>
            <person name="Vijverberg K."/>
            <person name="Xiong W."/>
            <person name="Schranz E."/>
        </authorList>
    </citation>
    <scope>NUCLEOTIDE SEQUENCE</scope>
</reference>
<evidence type="ECO:0000256" key="11">
    <source>
        <dbReference type="SAM" id="SignalP"/>
    </source>
</evidence>
<evidence type="ECO:0000256" key="6">
    <source>
        <dbReference type="ARBA" id="ARBA00022801"/>
    </source>
</evidence>
<dbReference type="InterPro" id="IPR023828">
    <property type="entry name" value="Peptidase_S8_Ser-AS"/>
</dbReference>
<proteinExistence type="inferred from homology"/>
<evidence type="ECO:0000256" key="1">
    <source>
        <dbReference type="ARBA" id="ARBA00004613"/>
    </source>
</evidence>
<dbReference type="InterPro" id="IPR000209">
    <property type="entry name" value="Peptidase_S8/S53_dom"/>
</dbReference>
<keyword evidence="7 10" id="KW-0720">Serine protease</keyword>
<keyword evidence="6 10" id="KW-0378">Hydrolase</keyword>
<evidence type="ECO:0000256" key="3">
    <source>
        <dbReference type="ARBA" id="ARBA00022525"/>
    </source>
</evidence>
<evidence type="ECO:0000256" key="5">
    <source>
        <dbReference type="ARBA" id="ARBA00022729"/>
    </source>
</evidence>
<dbReference type="Pfam" id="PF05922">
    <property type="entry name" value="Inhibitor_I9"/>
    <property type="match status" value="1"/>
</dbReference>
<dbReference type="PRINTS" id="PR00723">
    <property type="entry name" value="SUBTILISIN"/>
</dbReference>
<evidence type="ECO:0000313" key="16">
    <source>
        <dbReference type="EMBL" id="CAI9281969.1"/>
    </source>
</evidence>
<evidence type="ECO:0000259" key="15">
    <source>
        <dbReference type="Pfam" id="PF17766"/>
    </source>
</evidence>
<organism evidence="16 17">
    <name type="scientific">Lactuca saligna</name>
    <name type="common">Willowleaf lettuce</name>
    <dbReference type="NCBI Taxonomy" id="75948"/>
    <lineage>
        <taxon>Eukaryota</taxon>
        <taxon>Viridiplantae</taxon>
        <taxon>Streptophyta</taxon>
        <taxon>Embryophyta</taxon>
        <taxon>Tracheophyta</taxon>
        <taxon>Spermatophyta</taxon>
        <taxon>Magnoliopsida</taxon>
        <taxon>eudicotyledons</taxon>
        <taxon>Gunneridae</taxon>
        <taxon>Pentapetalae</taxon>
        <taxon>asterids</taxon>
        <taxon>campanulids</taxon>
        <taxon>Asterales</taxon>
        <taxon>Asteraceae</taxon>
        <taxon>Cichorioideae</taxon>
        <taxon>Cichorieae</taxon>
        <taxon>Lactucinae</taxon>
        <taxon>Lactuca</taxon>
    </lineage>
</organism>
<evidence type="ECO:0000256" key="10">
    <source>
        <dbReference type="PROSITE-ProRule" id="PRU01240"/>
    </source>
</evidence>
<dbReference type="Gene3D" id="3.30.70.80">
    <property type="entry name" value="Peptidase S8 propeptide/proteinase inhibitor I9"/>
    <property type="match status" value="1"/>
</dbReference>
<evidence type="ECO:0000313" key="17">
    <source>
        <dbReference type="Proteomes" id="UP001177003"/>
    </source>
</evidence>
<feature type="domain" description="PA" evidence="13">
    <location>
        <begin position="391"/>
        <end position="455"/>
    </location>
</feature>
<dbReference type="PROSITE" id="PS51892">
    <property type="entry name" value="SUBTILASE"/>
    <property type="match status" value="1"/>
</dbReference>
<dbReference type="GO" id="GO:0006508">
    <property type="term" value="P:proteolysis"/>
    <property type="evidence" value="ECO:0007669"/>
    <property type="project" value="UniProtKB-KW"/>
</dbReference>
<feature type="chain" id="PRO_5041300371" description="Subtilisin-like protease" evidence="11">
    <location>
        <begin position="24"/>
        <end position="763"/>
    </location>
</feature>
<feature type="domain" description="Inhibitor I9" evidence="14">
    <location>
        <begin position="31"/>
        <end position="106"/>
    </location>
</feature>
<feature type="signal peptide" evidence="11">
    <location>
        <begin position="1"/>
        <end position="23"/>
    </location>
</feature>